<dbReference type="RefSeq" id="WP_380206832.1">
    <property type="nucleotide sequence ID" value="NZ_JBHTEK010000005.1"/>
</dbReference>
<proteinExistence type="predicted"/>
<evidence type="ECO:0000256" key="3">
    <source>
        <dbReference type="ARBA" id="ARBA00022723"/>
    </source>
</evidence>
<evidence type="ECO:0000313" key="9">
    <source>
        <dbReference type="EMBL" id="MFC7670995.1"/>
    </source>
</evidence>
<feature type="domain" description="Cation-transporting P-type ATPase C-terminal" evidence="8">
    <location>
        <begin position="175"/>
        <end position="324"/>
    </location>
</feature>
<dbReference type="InterPro" id="IPR036412">
    <property type="entry name" value="HAD-like_sf"/>
</dbReference>
<keyword evidence="6 7" id="KW-0472">Membrane</keyword>
<dbReference type="InterPro" id="IPR023214">
    <property type="entry name" value="HAD_sf"/>
</dbReference>
<dbReference type="InterPro" id="IPR001757">
    <property type="entry name" value="P_typ_ATPase"/>
</dbReference>
<dbReference type="InterPro" id="IPR006068">
    <property type="entry name" value="ATPase_P-typ_cation-transptr_C"/>
</dbReference>
<dbReference type="NCBIfam" id="TIGR01494">
    <property type="entry name" value="ATPase_P-type"/>
    <property type="match status" value="1"/>
</dbReference>
<evidence type="ECO:0000256" key="1">
    <source>
        <dbReference type="ARBA" id="ARBA00004370"/>
    </source>
</evidence>
<name>A0ABW2UC51_9BACT</name>
<dbReference type="EMBL" id="JBHTEK010000005">
    <property type="protein sequence ID" value="MFC7670995.1"/>
    <property type="molecule type" value="Genomic_DNA"/>
</dbReference>
<organism evidence="9 10">
    <name type="scientific">Hymenobacter humi</name>
    <dbReference type="NCBI Taxonomy" id="1411620"/>
    <lineage>
        <taxon>Bacteria</taxon>
        <taxon>Pseudomonadati</taxon>
        <taxon>Bacteroidota</taxon>
        <taxon>Cytophagia</taxon>
        <taxon>Cytophagales</taxon>
        <taxon>Hymenobacteraceae</taxon>
        <taxon>Hymenobacter</taxon>
    </lineage>
</organism>
<feature type="transmembrane region" description="Helical" evidence="7">
    <location>
        <begin position="223"/>
        <end position="246"/>
    </location>
</feature>
<feature type="transmembrane region" description="Helical" evidence="7">
    <location>
        <begin position="293"/>
        <end position="312"/>
    </location>
</feature>
<dbReference type="PRINTS" id="PR00119">
    <property type="entry name" value="CATATPASE"/>
</dbReference>
<sequence length="342" mass="37245">MLRQFYEAGLQVKMITGDNALTAAAIARQVGLRHPEPVLTGTEVLALDPTTLQQRVSEVDLYARMFPEAKLRVIEALKANGEVVAMTGDGVNDGPALKAAHIGVAMGKRGTELAREAAALVLRDDDLSDMVTAIAFGRKIYNNLKKAVQYIITIHIPLILTVLVPSLLAWQYAVLLGPVHVIFLELLMGPTCSIVFENEPMEAGTMQRPPRPATSSFLQLRELGVSIVQGLVVAAGVLGTAAYAIAQGYSETLTRTLTFSTLVLANVLLTLVSRSRGQTLRTTWRYHNPLLPAMLGLTLLLLALCLTVPALQEFFQLQSLTWPQARGLRRRGRPEHGLVRAL</sequence>
<feature type="transmembrane region" description="Helical" evidence="7">
    <location>
        <begin position="147"/>
        <end position="168"/>
    </location>
</feature>
<protein>
    <submittedName>
        <fullName evidence="9">HAD-IC family P-type ATPase</fullName>
    </submittedName>
</protein>
<keyword evidence="4" id="KW-0460">Magnesium</keyword>
<evidence type="ECO:0000256" key="4">
    <source>
        <dbReference type="ARBA" id="ARBA00022842"/>
    </source>
</evidence>
<comment type="subcellular location">
    <subcellularLocation>
        <location evidence="1">Membrane</location>
    </subcellularLocation>
</comment>
<dbReference type="PRINTS" id="PR00120">
    <property type="entry name" value="HATPASE"/>
</dbReference>
<feature type="transmembrane region" description="Helical" evidence="7">
    <location>
        <begin position="252"/>
        <end position="272"/>
    </location>
</feature>
<keyword evidence="5 7" id="KW-1133">Transmembrane helix</keyword>
<dbReference type="PANTHER" id="PTHR24093">
    <property type="entry name" value="CATION TRANSPORTING ATPASE"/>
    <property type="match status" value="1"/>
</dbReference>
<feature type="transmembrane region" description="Helical" evidence="7">
    <location>
        <begin position="174"/>
        <end position="196"/>
    </location>
</feature>
<dbReference type="SUPFAM" id="SSF56784">
    <property type="entry name" value="HAD-like"/>
    <property type="match status" value="1"/>
</dbReference>
<dbReference type="Pfam" id="PF00689">
    <property type="entry name" value="Cation_ATPase_C"/>
    <property type="match status" value="1"/>
</dbReference>
<evidence type="ECO:0000259" key="8">
    <source>
        <dbReference type="Pfam" id="PF00689"/>
    </source>
</evidence>
<keyword evidence="2 7" id="KW-0812">Transmembrane</keyword>
<dbReference type="SUPFAM" id="SSF81665">
    <property type="entry name" value="Calcium ATPase, transmembrane domain M"/>
    <property type="match status" value="1"/>
</dbReference>
<reference evidence="10" key="1">
    <citation type="journal article" date="2019" name="Int. J. Syst. Evol. Microbiol.">
        <title>The Global Catalogue of Microorganisms (GCM) 10K type strain sequencing project: providing services to taxonomists for standard genome sequencing and annotation.</title>
        <authorList>
            <consortium name="The Broad Institute Genomics Platform"/>
            <consortium name="The Broad Institute Genome Sequencing Center for Infectious Disease"/>
            <person name="Wu L."/>
            <person name="Ma J."/>
        </authorList>
    </citation>
    <scope>NUCLEOTIDE SEQUENCE [LARGE SCALE GENOMIC DNA]</scope>
    <source>
        <strain evidence="10">JCM 19635</strain>
    </source>
</reference>
<dbReference type="PANTHER" id="PTHR24093:SF506">
    <property type="entry name" value="CATION-TRANSPORTING ATPASE PMA1"/>
    <property type="match status" value="1"/>
</dbReference>
<evidence type="ECO:0000256" key="5">
    <source>
        <dbReference type="ARBA" id="ARBA00022989"/>
    </source>
</evidence>
<accession>A0ABW2UC51</accession>
<evidence type="ECO:0000256" key="7">
    <source>
        <dbReference type="SAM" id="Phobius"/>
    </source>
</evidence>
<evidence type="ECO:0000313" key="10">
    <source>
        <dbReference type="Proteomes" id="UP001596513"/>
    </source>
</evidence>
<dbReference type="Gene3D" id="1.20.1110.10">
    <property type="entry name" value="Calcium-transporting ATPase, transmembrane domain"/>
    <property type="match status" value="1"/>
</dbReference>
<dbReference type="InterPro" id="IPR023298">
    <property type="entry name" value="ATPase_P-typ_TM_dom_sf"/>
</dbReference>
<gene>
    <name evidence="9" type="ORF">ACFQT0_29075</name>
</gene>
<dbReference type="Proteomes" id="UP001596513">
    <property type="component" value="Unassembled WGS sequence"/>
</dbReference>
<evidence type="ECO:0000256" key="2">
    <source>
        <dbReference type="ARBA" id="ARBA00022692"/>
    </source>
</evidence>
<dbReference type="Gene3D" id="3.40.50.1000">
    <property type="entry name" value="HAD superfamily/HAD-like"/>
    <property type="match status" value="1"/>
</dbReference>
<keyword evidence="3" id="KW-0479">Metal-binding</keyword>
<keyword evidence="10" id="KW-1185">Reference proteome</keyword>
<comment type="caution">
    <text evidence="9">The sequence shown here is derived from an EMBL/GenBank/DDBJ whole genome shotgun (WGS) entry which is preliminary data.</text>
</comment>
<dbReference type="Pfam" id="PF00702">
    <property type="entry name" value="Hydrolase"/>
    <property type="match status" value="1"/>
</dbReference>
<evidence type="ECO:0000256" key="6">
    <source>
        <dbReference type="ARBA" id="ARBA00023136"/>
    </source>
</evidence>